<dbReference type="SUPFAM" id="SSF52540">
    <property type="entry name" value="P-loop containing nucleoside triphosphate hydrolases"/>
    <property type="match status" value="2"/>
</dbReference>
<dbReference type="Pfam" id="PF00271">
    <property type="entry name" value="Helicase_C"/>
    <property type="match status" value="1"/>
</dbReference>
<evidence type="ECO:0000313" key="6">
    <source>
        <dbReference type="Proteomes" id="UP000001733"/>
    </source>
</evidence>
<dbReference type="InterPro" id="IPR049730">
    <property type="entry name" value="SNF2/RAD54-like_C"/>
</dbReference>
<keyword evidence="1" id="KW-0378">Hydrolase</keyword>
<dbReference type="PROSITE" id="PS51194">
    <property type="entry name" value="HELICASE_CTER"/>
    <property type="match status" value="1"/>
</dbReference>
<dbReference type="OrthoDB" id="9814088at2"/>
<dbReference type="GO" id="GO:0005524">
    <property type="term" value="F:ATP binding"/>
    <property type="evidence" value="ECO:0007669"/>
    <property type="project" value="InterPro"/>
</dbReference>
<evidence type="ECO:0000313" key="5">
    <source>
        <dbReference type="EMBL" id="ACI19140.1"/>
    </source>
</evidence>
<dbReference type="CDD" id="cd18793">
    <property type="entry name" value="SF2_C_SNF"/>
    <property type="match status" value="1"/>
</dbReference>
<organism evidence="5 6">
    <name type="scientific">Dictyoglomus thermophilum (strain ATCC 35947 / DSM 3960 / H-6-12)</name>
    <dbReference type="NCBI Taxonomy" id="309799"/>
    <lineage>
        <taxon>Bacteria</taxon>
        <taxon>Pseudomonadati</taxon>
        <taxon>Dictyoglomota</taxon>
        <taxon>Dictyoglomia</taxon>
        <taxon>Dictyoglomales</taxon>
        <taxon>Dictyoglomaceae</taxon>
        <taxon>Dictyoglomus</taxon>
    </lineage>
</organism>
<dbReference type="InterPro" id="IPR001650">
    <property type="entry name" value="Helicase_C-like"/>
</dbReference>
<accession>B5YB61</accession>
<reference evidence="5 6" key="1">
    <citation type="journal article" date="2014" name="Genome Announc.">
        <title>Complete Genome Sequence of the Extreme Thermophile Dictyoglomus thermophilum H-6-12.</title>
        <authorList>
            <person name="Coil D.A."/>
            <person name="Badger J.H."/>
            <person name="Forberger H.C."/>
            <person name="Riggs F."/>
            <person name="Madupu R."/>
            <person name="Fedorova N."/>
            <person name="Ward N."/>
            <person name="Robb F.T."/>
            <person name="Eisen J.A."/>
        </authorList>
    </citation>
    <scope>NUCLEOTIDE SEQUENCE [LARGE SCALE GENOMIC DNA]</scope>
    <source>
        <strain evidence="6">ATCC 35947 / DSM 3960 / H-6-12</strain>
    </source>
</reference>
<dbReference type="InterPro" id="IPR027417">
    <property type="entry name" value="P-loop_NTPase"/>
</dbReference>
<dbReference type="InterPro" id="IPR038718">
    <property type="entry name" value="SNF2-like_sf"/>
</dbReference>
<protein>
    <submittedName>
        <fullName evidence="5">Type III restriction enzyme, res subunit family</fullName>
    </submittedName>
</protein>
<evidence type="ECO:0000256" key="2">
    <source>
        <dbReference type="SAM" id="Coils"/>
    </source>
</evidence>
<evidence type="ECO:0000256" key="1">
    <source>
        <dbReference type="ARBA" id="ARBA00022801"/>
    </source>
</evidence>
<dbReference type="InterPro" id="IPR000330">
    <property type="entry name" value="SNF2_N"/>
</dbReference>
<dbReference type="Proteomes" id="UP000001733">
    <property type="component" value="Chromosome"/>
</dbReference>
<dbReference type="PANTHER" id="PTHR45766:SF6">
    <property type="entry name" value="SWI_SNF-RELATED MATRIX-ASSOCIATED ACTIN-DEPENDENT REGULATOR OF CHROMATIN SUBFAMILY A-LIKE PROTEIN 1"/>
    <property type="match status" value="1"/>
</dbReference>
<dbReference type="HOGENOM" id="CLU_008466_1_0_0"/>
<dbReference type="KEGG" id="dth:DICTH_1775"/>
<dbReference type="GO" id="GO:0016787">
    <property type="term" value="F:hydrolase activity"/>
    <property type="evidence" value="ECO:0007669"/>
    <property type="project" value="UniProtKB-KW"/>
</dbReference>
<evidence type="ECO:0000259" key="3">
    <source>
        <dbReference type="PROSITE" id="PS51192"/>
    </source>
</evidence>
<keyword evidence="2" id="KW-0175">Coiled coil</keyword>
<dbReference type="Gene3D" id="3.40.50.10810">
    <property type="entry name" value="Tandem AAA-ATPase domain"/>
    <property type="match status" value="2"/>
</dbReference>
<dbReference type="PROSITE" id="PS51192">
    <property type="entry name" value="HELICASE_ATP_BIND_1"/>
    <property type="match status" value="1"/>
</dbReference>
<sequence>MSTFITNSGEKSLKKRLQELIEKSEELKFLVGFFYFSGVRELYESLKRLDENGKLKEGHLKILVGLDIDEGVWGIYETAIINEIYNKNRLKEKFFNSLKIAFNSEELDNKETYEQIKFFIKLLKEGKLVLRKTKDPNHAKLYLFKMDESIKSVIPNLFITGSSNLTKFGLESQDEFNVEVKDYGFEEAEKYFDELWEKGIELSQEDINKTIYILENKSFLKEISPFEAYAYLLKTYLELHKGKILRKELEDLLKEKGYKPYNYQMEAVAQALANCESHGGTLLADVVGLGKTIVACLVGKALGKRGIVICPPHLMGDDNKTSGWKKYLEDFKLFDWEVRSLGKLEETLEFVKDREDIQIVIVDEAHRFRNENTQSYQFLKEICRGKTVILITATPFNNEPSDLFSLLKLFTVPKKSTIILDEDLENRFDYYQSIFYKLAYIKNYWNSKDNRRKRRAQRYYRDIFGENEIDLSKVKNLTKLLAREIRATLEPVVIRRNRLDLKYYGEKIELPEVKDPKECFFELTQEESKFYDEVITTFAPLEDGGTFTGAIYFPARYEKVEQLGLWEEMNERSLTKEEQFLYIYQRNLYDFMRRLLVKRFESSFGAFRESILRFRDVHKTALEFVKKTRKFILDRKLMDDLVTADPDEILEELKKYEEELKKENINNKYYKIYDIDKFEYREEFIKDIEKDLTLFDRLIEKIDNLKLLEKDPKAEKLIEEIKTYINEGRKVVIFTEYLDTAKYLERILEKEFKDILLSAYGNFSRKTIEDIYKNFDAQYKDQEDKYKILLTTDKLSEGFNLNRAGVVINYDIPWNPVRVIQRVGRINRIAKKVYDEIYILNFFPTEQGADIVKSREIAQTKMFMIHNVLGEDAKIFDPDEEPQPAELYKRLNTYYEEEEESFFTRVRRDFELIEKNYPEIIEEIKDMPKRVKISKKGKENELLVFIKKGKDLFVGYKNYEEKQPKSVTFEEVYEKIIAQKEEKALPLSDNFWTNYNLILDQTAYKKYSTSRGQSIKEKAYNMLNFLLQEEDEEKRIKIKPYEKFISNLIEDIRSFGTLSEYTLNQIADLENKELDKIIEELEKLKKLIGEDFLDKVLENIKSHKEEIIIAIENRIMEEGTQNA</sequence>
<dbReference type="eggNOG" id="COG0553">
    <property type="taxonomic scope" value="Bacteria"/>
</dbReference>
<dbReference type="RefSeq" id="WP_012547772.1">
    <property type="nucleotide sequence ID" value="NC_011297.1"/>
</dbReference>
<dbReference type="InterPro" id="IPR014001">
    <property type="entry name" value="Helicase_ATP-bd"/>
</dbReference>
<dbReference type="Gene3D" id="3.40.50.300">
    <property type="entry name" value="P-loop containing nucleotide triphosphate hydrolases"/>
    <property type="match status" value="1"/>
</dbReference>
<feature type="domain" description="Helicase C-terminal" evidence="4">
    <location>
        <begin position="717"/>
        <end position="876"/>
    </location>
</feature>
<dbReference type="STRING" id="309799.DICTH_1775"/>
<dbReference type="Pfam" id="PF00176">
    <property type="entry name" value="SNF2-rel_dom"/>
    <property type="match status" value="1"/>
</dbReference>
<dbReference type="PaxDb" id="309799-DICTH_1775"/>
<name>B5YB61_DICT6</name>
<dbReference type="InterPro" id="IPR025202">
    <property type="entry name" value="PLD-like_dom"/>
</dbReference>
<dbReference type="EMBL" id="CP001146">
    <property type="protein sequence ID" value="ACI19140.1"/>
    <property type="molecule type" value="Genomic_DNA"/>
</dbReference>
<dbReference type="Pfam" id="PF13091">
    <property type="entry name" value="PLDc_2"/>
    <property type="match status" value="1"/>
</dbReference>
<evidence type="ECO:0000259" key="4">
    <source>
        <dbReference type="PROSITE" id="PS51194"/>
    </source>
</evidence>
<feature type="domain" description="Helicase ATP-binding" evidence="3">
    <location>
        <begin position="272"/>
        <end position="413"/>
    </location>
</feature>
<proteinExistence type="predicted"/>
<dbReference type="SMART" id="SM00490">
    <property type="entry name" value="HELICc"/>
    <property type="match status" value="1"/>
</dbReference>
<dbReference type="CDD" id="cd09178">
    <property type="entry name" value="PLDc_N_Snf2_like"/>
    <property type="match status" value="1"/>
</dbReference>
<dbReference type="PANTHER" id="PTHR45766">
    <property type="entry name" value="DNA ANNEALING HELICASE AND ENDONUCLEASE ZRANB3 FAMILY MEMBER"/>
    <property type="match status" value="1"/>
</dbReference>
<dbReference type="AlphaFoldDB" id="B5YB61"/>
<dbReference type="Gene3D" id="3.30.870.10">
    <property type="entry name" value="Endonuclease Chain A"/>
    <property type="match status" value="1"/>
</dbReference>
<feature type="coiled-coil region" evidence="2">
    <location>
        <begin position="1064"/>
        <end position="1113"/>
    </location>
</feature>
<keyword evidence="6" id="KW-1185">Reference proteome</keyword>
<dbReference type="SMART" id="SM00487">
    <property type="entry name" value="DEXDc"/>
    <property type="match status" value="1"/>
</dbReference>
<gene>
    <name evidence="5" type="ordered locus">DICTH_1775</name>
</gene>